<evidence type="ECO:0000256" key="5">
    <source>
        <dbReference type="SAM" id="Phobius"/>
    </source>
</evidence>
<feature type="transmembrane region" description="Helical" evidence="5">
    <location>
        <begin position="136"/>
        <end position="157"/>
    </location>
</feature>
<feature type="transmembrane region" description="Helical" evidence="5">
    <location>
        <begin position="287"/>
        <end position="305"/>
    </location>
</feature>
<dbReference type="InterPro" id="IPR005829">
    <property type="entry name" value="Sugar_transporter_CS"/>
</dbReference>
<reference evidence="7 8" key="2">
    <citation type="submission" date="2024-11" db="EMBL/GenBank/DDBJ databases">
        <title>Using genomics to understand microbial adaptation to soil warming.</title>
        <authorList>
            <person name="Deangelis K.M. PhD."/>
        </authorList>
    </citation>
    <scope>NUCLEOTIDE SEQUENCE [LARGE SCALE GENOMIC DNA]</scope>
    <source>
        <strain evidence="7 8">GAS97</strain>
    </source>
</reference>
<evidence type="ECO:0000256" key="4">
    <source>
        <dbReference type="ARBA" id="ARBA00023136"/>
    </source>
</evidence>
<keyword evidence="2 5" id="KW-0812">Transmembrane</keyword>
<dbReference type="SUPFAM" id="SSF103473">
    <property type="entry name" value="MFS general substrate transporter"/>
    <property type="match status" value="1"/>
</dbReference>
<dbReference type="PROSITE" id="PS00217">
    <property type="entry name" value="SUGAR_TRANSPORT_2"/>
    <property type="match status" value="1"/>
</dbReference>
<evidence type="ECO:0000313" key="7">
    <source>
        <dbReference type="EMBL" id="MFK4444880.1"/>
    </source>
</evidence>
<feature type="transmembrane region" description="Helical" evidence="5">
    <location>
        <begin position="111"/>
        <end position="130"/>
    </location>
</feature>
<comment type="caution">
    <text evidence="7">The sequence shown here is derived from an EMBL/GenBank/DDBJ whole genome shotgun (WGS) entry which is preliminary data.</text>
</comment>
<dbReference type="PANTHER" id="PTHR23508">
    <property type="entry name" value="CARBOXYLIC ACID TRANSPORTER PROTEIN HOMOLOG"/>
    <property type="match status" value="1"/>
</dbReference>
<evidence type="ECO:0000256" key="3">
    <source>
        <dbReference type="ARBA" id="ARBA00022989"/>
    </source>
</evidence>
<feature type="transmembrane region" description="Helical" evidence="5">
    <location>
        <begin position="197"/>
        <end position="214"/>
    </location>
</feature>
<feature type="transmembrane region" description="Helical" evidence="5">
    <location>
        <begin position="377"/>
        <end position="396"/>
    </location>
</feature>
<keyword evidence="3 5" id="KW-1133">Transmembrane helix</keyword>
<dbReference type="EMBL" id="JBIYDN010000016">
    <property type="protein sequence ID" value="MFK4444880.1"/>
    <property type="molecule type" value="Genomic_DNA"/>
</dbReference>
<dbReference type="Proteomes" id="UP001620514">
    <property type="component" value="Unassembled WGS sequence"/>
</dbReference>
<feature type="transmembrane region" description="Helical" evidence="5">
    <location>
        <begin position="251"/>
        <end position="275"/>
    </location>
</feature>
<feature type="transmembrane region" description="Helical" evidence="5">
    <location>
        <begin position="317"/>
        <end position="334"/>
    </location>
</feature>
<evidence type="ECO:0000256" key="2">
    <source>
        <dbReference type="ARBA" id="ARBA00022692"/>
    </source>
</evidence>
<evidence type="ECO:0000259" key="6">
    <source>
        <dbReference type="PROSITE" id="PS50850"/>
    </source>
</evidence>
<dbReference type="InterPro" id="IPR036259">
    <property type="entry name" value="MFS_trans_sf"/>
</dbReference>
<accession>A0ABW8MQC6</accession>
<dbReference type="InterPro" id="IPR020846">
    <property type="entry name" value="MFS_dom"/>
</dbReference>
<evidence type="ECO:0000256" key="1">
    <source>
        <dbReference type="ARBA" id="ARBA00004141"/>
    </source>
</evidence>
<feature type="transmembrane region" description="Helical" evidence="5">
    <location>
        <begin position="84"/>
        <end position="102"/>
    </location>
</feature>
<dbReference type="Pfam" id="PF07690">
    <property type="entry name" value="MFS_1"/>
    <property type="match status" value="1"/>
</dbReference>
<feature type="transmembrane region" description="Helical" evidence="5">
    <location>
        <begin position="53"/>
        <end position="72"/>
    </location>
</feature>
<organism evidence="7 8">
    <name type="scientific">Caballeronia udeis</name>
    <dbReference type="NCBI Taxonomy" id="1232866"/>
    <lineage>
        <taxon>Bacteria</taxon>
        <taxon>Pseudomonadati</taxon>
        <taxon>Pseudomonadota</taxon>
        <taxon>Betaproteobacteria</taxon>
        <taxon>Burkholderiales</taxon>
        <taxon>Burkholderiaceae</taxon>
        <taxon>Caballeronia</taxon>
    </lineage>
</organism>
<dbReference type="Gene3D" id="1.20.1250.20">
    <property type="entry name" value="MFS general substrate transporter like domains"/>
    <property type="match status" value="2"/>
</dbReference>
<feature type="transmembrane region" description="Helical" evidence="5">
    <location>
        <begin position="169"/>
        <end position="191"/>
    </location>
</feature>
<feature type="transmembrane region" description="Helical" evidence="5">
    <location>
        <begin position="340"/>
        <end position="365"/>
    </location>
</feature>
<proteinExistence type="predicted"/>
<name>A0ABW8MQC6_9BURK</name>
<reference evidence="7 8" key="1">
    <citation type="submission" date="2024-10" db="EMBL/GenBank/DDBJ databases">
        <authorList>
            <person name="Deangelis K."/>
            <person name="Huntemann M."/>
            <person name="Clum A."/>
            <person name="Wang J."/>
            <person name="Palaniappan K."/>
            <person name="Ritter S."/>
            <person name="Chen I.-M."/>
            <person name="Stamatis D."/>
            <person name="Reddy T."/>
            <person name="O'Malley R."/>
            <person name="Daum C."/>
            <person name="Ng V."/>
            <person name="Ivanova N."/>
            <person name="Kyrpides N."/>
            <person name="Woyke T."/>
        </authorList>
    </citation>
    <scope>NUCLEOTIDE SEQUENCE [LARGE SCALE GENOMIC DNA]</scope>
    <source>
        <strain evidence="7 8">GAS97</strain>
    </source>
</reference>
<gene>
    <name evidence="7" type="ORF">ABH943_004902</name>
</gene>
<feature type="transmembrane region" description="Helical" evidence="5">
    <location>
        <begin position="402"/>
        <end position="424"/>
    </location>
</feature>
<feature type="domain" description="Major facilitator superfamily (MFS) profile" evidence="6">
    <location>
        <begin position="45"/>
        <end position="428"/>
    </location>
</feature>
<keyword evidence="4 5" id="KW-0472">Membrane</keyword>
<comment type="subcellular location">
    <subcellularLocation>
        <location evidence="1">Membrane</location>
        <topology evidence="1">Multi-pass membrane protein</topology>
    </subcellularLocation>
</comment>
<protein>
    <submittedName>
        <fullName evidence="7">MFS family permease</fullName>
    </submittedName>
</protein>
<dbReference type="InterPro" id="IPR011701">
    <property type="entry name" value="MFS"/>
</dbReference>
<keyword evidence="8" id="KW-1185">Reference proteome</keyword>
<dbReference type="PROSITE" id="PS50850">
    <property type="entry name" value="MFS"/>
    <property type="match status" value="1"/>
</dbReference>
<dbReference type="PANTHER" id="PTHR23508:SF10">
    <property type="entry name" value="CARBOXYLIC ACID TRANSPORTER PROTEIN HOMOLOG"/>
    <property type="match status" value="1"/>
</dbReference>
<sequence>MAESRPFARSPIFMTSYKQDSAETPDVPPSANPPLAAGTQGPARALIAAVSGYAMDGFDLLILGFMLNLISADLGLTSSQAGSLVTWTLTGGVVGGVGFGILSDYIGRVRVLTYTILLFALFTGLCALATGYSDLLVYRFIAGVGLGGEFGIGMALAIEAWPANQRGRVSSYVGMGWQLGVLAAAIVTPLLLPHIGWRGMFLVGLFPAVGSFIIRKAIGESELFVRTHAAKKREFPIKTLFRDRATTKHSIGVIILCSVQNFGYYGLIVWMPAYLSKMFGYTLTRSAIWTGSSIIGMLAGIWIFGQLADRIGRKPAFVGYQVGALVMVFVYSTLSTPSALLIGGIFMGLFVNGMMGGYGALMAELYPTHARGTAQNVLWSIGRAVGGFGPLAIGALATHYSFGTAIALLASIYIIDLLATLFLIPELRGVPLE</sequence>
<evidence type="ECO:0000313" key="8">
    <source>
        <dbReference type="Proteomes" id="UP001620514"/>
    </source>
</evidence>